<gene>
    <name evidence="3" type="ORF">CRD60_02685</name>
</gene>
<dbReference type="InterPro" id="IPR050275">
    <property type="entry name" value="PGM_Phosphatase"/>
</dbReference>
<keyword evidence="4" id="KW-1185">Reference proteome</keyword>
<feature type="active site" description="Tele-phosphohistidine intermediate" evidence="1">
    <location>
        <position position="26"/>
    </location>
</feature>
<dbReference type="SUPFAM" id="SSF53254">
    <property type="entry name" value="Phosphoglycerate mutase-like"/>
    <property type="match status" value="1"/>
</dbReference>
<dbReference type="OrthoDB" id="4697614at2"/>
<dbReference type="EMBL" id="PDCG01000002">
    <property type="protein sequence ID" value="RBP98091.1"/>
    <property type="molecule type" value="Genomic_DNA"/>
</dbReference>
<evidence type="ECO:0000313" key="3">
    <source>
        <dbReference type="EMBL" id="RBP98091.1"/>
    </source>
</evidence>
<dbReference type="GO" id="GO:0016791">
    <property type="term" value="F:phosphatase activity"/>
    <property type="evidence" value="ECO:0007669"/>
    <property type="project" value="TreeGrafter"/>
</dbReference>
<proteinExistence type="predicted"/>
<dbReference type="InterPro" id="IPR013078">
    <property type="entry name" value="His_Pase_superF_clade-1"/>
</dbReference>
<evidence type="ECO:0000256" key="1">
    <source>
        <dbReference type="PIRSR" id="PIRSR613078-1"/>
    </source>
</evidence>
<name>A0A366KBR5_9BIFI</name>
<organism evidence="3 4">
    <name type="scientific">Bifidobacterium aemilianum</name>
    <dbReference type="NCBI Taxonomy" id="2493120"/>
    <lineage>
        <taxon>Bacteria</taxon>
        <taxon>Bacillati</taxon>
        <taxon>Actinomycetota</taxon>
        <taxon>Actinomycetes</taxon>
        <taxon>Bifidobacteriales</taxon>
        <taxon>Bifidobacteriaceae</taxon>
        <taxon>Bifidobacterium</taxon>
    </lineage>
</organism>
<dbReference type="Pfam" id="PF00300">
    <property type="entry name" value="His_Phos_1"/>
    <property type="match status" value="1"/>
</dbReference>
<dbReference type="CDD" id="cd07067">
    <property type="entry name" value="HP_PGM_like"/>
    <property type="match status" value="1"/>
</dbReference>
<feature type="binding site" evidence="2">
    <location>
        <begin position="25"/>
        <end position="32"/>
    </location>
    <ligand>
        <name>substrate</name>
    </ligand>
</feature>
<comment type="caution">
    <text evidence="3">The sequence shown here is derived from an EMBL/GenBank/DDBJ whole genome shotgun (WGS) entry which is preliminary data.</text>
</comment>
<reference evidence="3 4" key="1">
    <citation type="submission" date="2017-10" db="EMBL/GenBank/DDBJ databases">
        <title>Bifidobacterium xylocopum sp. nov. and Bifidobacterium aemilianum sp. nov., from the carpenter bee (Xylocopa violacea) digestive tract.</title>
        <authorList>
            <person name="Alberoni D."/>
            <person name="Baffoni L."/>
            <person name="Di Gioia D."/>
            <person name="Gaggia F."/>
            <person name="Biavati B."/>
        </authorList>
    </citation>
    <scope>NUCLEOTIDE SEQUENCE [LARGE SCALE GENOMIC DNA]</scope>
    <source>
        <strain evidence="3 4">XV10</strain>
    </source>
</reference>
<dbReference type="PANTHER" id="PTHR48100:SF62">
    <property type="entry name" value="GLUCOSYL-3-PHOSPHOGLYCERATE PHOSPHATASE"/>
    <property type="match status" value="1"/>
</dbReference>
<dbReference type="RefSeq" id="WP_113859775.1">
    <property type="nucleotide sequence ID" value="NZ_PDCG01000002.1"/>
</dbReference>
<accession>A0A366KBR5</accession>
<sequence>MLRDDSAEACSVSGMPHVRSLILVRHGRTAYNAAHRLQGQIDIPLDAVGRWQAAQTGAALRSLYMGEGADGGHPLVICSDLGRAQETAHAFADPLGVEVHPDERVRERSFGEWEGLSAQELDQGYADDYRSWRQLTGGELKHGAEPKEEVARRGLEAITDWVRRAGDNTDLYLFSHGAFIGETLQMLLGLDRVDPAFGSLVSMRNAHWSRLLSREGADGTLVWRLADYNHGPALADSDSWETGE</sequence>
<protein>
    <submittedName>
        <fullName evidence="3">Phosphoglycerate mutase</fullName>
    </submittedName>
</protein>
<dbReference type="PANTHER" id="PTHR48100">
    <property type="entry name" value="BROAD-SPECIFICITY PHOSPHATASE YOR283W-RELATED"/>
    <property type="match status" value="1"/>
</dbReference>
<dbReference type="Proteomes" id="UP000252530">
    <property type="component" value="Unassembled WGS sequence"/>
</dbReference>
<evidence type="ECO:0000313" key="4">
    <source>
        <dbReference type="Proteomes" id="UP000252530"/>
    </source>
</evidence>
<dbReference type="Gene3D" id="3.40.50.1240">
    <property type="entry name" value="Phosphoglycerate mutase-like"/>
    <property type="match status" value="1"/>
</dbReference>
<feature type="active site" description="Proton donor/acceptor" evidence="1">
    <location>
        <position position="107"/>
    </location>
</feature>
<dbReference type="SMART" id="SM00855">
    <property type="entry name" value="PGAM"/>
    <property type="match status" value="1"/>
</dbReference>
<dbReference type="GO" id="GO:0005737">
    <property type="term" value="C:cytoplasm"/>
    <property type="evidence" value="ECO:0007669"/>
    <property type="project" value="TreeGrafter"/>
</dbReference>
<evidence type="ECO:0000256" key="2">
    <source>
        <dbReference type="PIRSR" id="PIRSR613078-2"/>
    </source>
</evidence>
<dbReference type="AlphaFoldDB" id="A0A366KBR5"/>
<feature type="binding site" evidence="2">
    <location>
        <position position="83"/>
    </location>
    <ligand>
        <name>substrate</name>
    </ligand>
</feature>
<dbReference type="InterPro" id="IPR029033">
    <property type="entry name" value="His_PPase_superfam"/>
</dbReference>